<feature type="compositionally biased region" description="Basic residues" evidence="2">
    <location>
        <begin position="2042"/>
        <end position="2057"/>
    </location>
</feature>
<evidence type="ECO:0000313" key="5">
    <source>
        <dbReference type="Proteomes" id="UP001497497"/>
    </source>
</evidence>
<feature type="region of interest" description="Disordered" evidence="2">
    <location>
        <begin position="1974"/>
        <end position="2058"/>
    </location>
</feature>
<dbReference type="InterPro" id="IPR036236">
    <property type="entry name" value="Znf_C2H2_sf"/>
</dbReference>
<feature type="compositionally biased region" description="Acidic residues" evidence="2">
    <location>
        <begin position="2315"/>
        <end position="2328"/>
    </location>
</feature>
<reference evidence="4 5" key="1">
    <citation type="submission" date="2024-04" db="EMBL/GenBank/DDBJ databases">
        <authorList>
            <consortium name="Genoscope - CEA"/>
            <person name="William W."/>
        </authorList>
    </citation>
    <scope>NUCLEOTIDE SEQUENCE [LARGE SCALE GENOMIC DNA]</scope>
</reference>
<feature type="region of interest" description="Disordered" evidence="2">
    <location>
        <begin position="1656"/>
        <end position="1677"/>
    </location>
</feature>
<feature type="region of interest" description="Disordered" evidence="2">
    <location>
        <begin position="1693"/>
        <end position="1821"/>
    </location>
</feature>
<feature type="compositionally biased region" description="Basic and acidic residues" evidence="2">
    <location>
        <begin position="1693"/>
        <end position="1714"/>
    </location>
</feature>
<dbReference type="InterPro" id="IPR003604">
    <property type="entry name" value="Matrin/U1-like-C_Znf_C2H2"/>
</dbReference>
<feature type="compositionally biased region" description="Polar residues" evidence="2">
    <location>
        <begin position="557"/>
        <end position="569"/>
    </location>
</feature>
<feature type="region of interest" description="Disordered" evidence="2">
    <location>
        <begin position="2425"/>
        <end position="2445"/>
    </location>
</feature>
<feature type="compositionally biased region" description="Polar residues" evidence="2">
    <location>
        <begin position="1490"/>
        <end position="1504"/>
    </location>
</feature>
<feature type="region of interest" description="Disordered" evidence="2">
    <location>
        <begin position="2104"/>
        <end position="2138"/>
    </location>
</feature>
<dbReference type="Proteomes" id="UP001497497">
    <property type="component" value="Unassembled WGS sequence"/>
</dbReference>
<feature type="region of interest" description="Disordered" evidence="2">
    <location>
        <begin position="257"/>
        <end position="314"/>
    </location>
</feature>
<feature type="compositionally biased region" description="Polar residues" evidence="2">
    <location>
        <begin position="1750"/>
        <end position="1765"/>
    </location>
</feature>
<feature type="compositionally biased region" description="Basic residues" evidence="2">
    <location>
        <begin position="968"/>
        <end position="980"/>
    </location>
</feature>
<feature type="compositionally biased region" description="Basic and acidic residues" evidence="2">
    <location>
        <begin position="1451"/>
        <end position="1461"/>
    </location>
</feature>
<dbReference type="InterPro" id="IPR055309">
    <property type="entry name" value="Znf318-like"/>
</dbReference>
<dbReference type="SMART" id="SM00451">
    <property type="entry name" value="ZnF_U1"/>
    <property type="match status" value="2"/>
</dbReference>
<dbReference type="Gene3D" id="3.30.160.60">
    <property type="entry name" value="Classic Zinc Finger"/>
    <property type="match status" value="1"/>
</dbReference>
<feature type="compositionally biased region" description="Basic and acidic residues" evidence="2">
    <location>
        <begin position="1984"/>
        <end position="1998"/>
    </location>
</feature>
<feature type="compositionally biased region" description="Basic and acidic residues" evidence="2">
    <location>
        <begin position="592"/>
        <end position="601"/>
    </location>
</feature>
<feature type="region of interest" description="Disordered" evidence="2">
    <location>
        <begin position="2260"/>
        <end position="2280"/>
    </location>
</feature>
<organism evidence="4 5">
    <name type="scientific">Lymnaea stagnalis</name>
    <name type="common">Great pond snail</name>
    <name type="synonym">Helix stagnalis</name>
    <dbReference type="NCBI Taxonomy" id="6523"/>
    <lineage>
        <taxon>Eukaryota</taxon>
        <taxon>Metazoa</taxon>
        <taxon>Spiralia</taxon>
        <taxon>Lophotrochozoa</taxon>
        <taxon>Mollusca</taxon>
        <taxon>Gastropoda</taxon>
        <taxon>Heterobranchia</taxon>
        <taxon>Euthyneura</taxon>
        <taxon>Panpulmonata</taxon>
        <taxon>Hygrophila</taxon>
        <taxon>Lymnaeoidea</taxon>
        <taxon>Lymnaeidae</taxon>
        <taxon>Lymnaea</taxon>
    </lineage>
</organism>
<feature type="compositionally biased region" description="Basic and acidic residues" evidence="2">
    <location>
        <begin position="570"/>
        <end position="583"/>
    </location>
</feature>
<feature type="compositionally biased region" description="Polar residues" evidence="2">
    <location>
        <begin position="381"/>
        <end position="391"/>
    </location>
</feature>
<feature type="compositionally biased region" description="Polar residues" evidence="2">
    <location>
        <begin position="57"/>
        <end position="89"/>
    </location>
</feature>
<dbReference type="GO" id="GO:0005654">
    <property type="term" value="C:nucleoplasm"/>
    <property type="evidence" value="ECO:0007669"/>
    <property type="project" value="TreeGrafter"/>
</dbReference>
<feature type="compositionally biased region" description="Basic and acidic residues" evidence="2">
    <location>
        <begin position="1393"/>
        <end position="1406"/>
    </location>
</feature>
<feature type="region of interest" description="Disordered" evidence="2">
    <location>
        <begin position="879"/>
        <end position="1014"/>
    </location>
</feature>
<feature type="compositionally biased region" description="Basic and acidic residues" evidence="2">
    <location>
        <begin position="148"/>
        <end position="219"/>
    </location>
</feature>
<feature type="compositionally biased region" description="Basic and acidic residues" evidence="2">
    <location>
        <begin position="1505"/>
        <end position="1520"/>
    </location>
</feature>
<feature type="compositionally biased region" description="Basic and acidic residues" evidence="2">
    <location>
        <begin position="647"/>
        <end position="664"/>
    </location>
</feature>
<feature type="region of interest" description="Disordered" evidence="2">
    <location>
        <begin position="551"/>
        <end position="664"/>
    </location>
</feature>
<accession>A0AAV2IFJ3</accession>
<evidence type="ECO:0000313" key="4">
    <source>
        <dbReference type="EMBL" id="CAL1545804.1"/>
    </source>
</evidence>
<feature type="compositionally biased region" description="Basic and acidic residues" evidence="2">
    <location>
        <begin position="1423"/>
        <end position="1440"/>
    </location>
</feature>
<feature type="compositionally biased region" description="Basic and acidic residues" evidence="2">
    <location>
        <begin position="21"/>
        <end position="30"/>
    </location>
</feature>
<feature type="region of interest" description="Disordered" evidence="2">
    <location>
        <begin position="748"/>
        <end position="839"/>
    </location>
</feature>
<feature type="compositionally biased region" description="Polar residues" evidence="2">
    <location>
        <begin position="460"/>
        <end position="470"/>
    </location>
</feature>
<feature type="compositionally biased region" description="Low complexity" evidence="2">
    <location>
        <begin position="275"/>
        <end position="288"/>
    </location>
</feature>
<feature type="compositionally biased region" description="Polar residues" evidence="2">
    <location>
        <begin position="2010"/>
        <end position="2037"/>
    </location>
</feature>
<dbReference type="EMBL" id="CAXITT010000735">
    <property type="protein sequence ID" value="CAL1545804.1"/>
    <property type="molecule type" value="Genomic_DNA"/>
</dbReference>
<feature type="compositionally biased region" description="Basic and acidic residues" evidence="2">
    <location>
        <begin position="792"/>
        <end position="801"/>
    </location>
</feature>
<dbReference type="GO" id="GO:0045893">
    <property type="term" value="P:positive regulation of DNA-templated transcription"/>
    <property type="evidence" value="ECO:0007669"/>
    <property type="project" value="TreeGrafter"/>
</dbReference>
<feature type="coiled-coil region" evidence="1">
    <location>
        <begin position="1087"/>
        <end position="1143"/>
    </location>
</feature>
<feature type="region of interest" description="Disordered" evidence="2">
    <location>
        <begin position="2312"/>
        <end position="2331"/>
    </location>
</feature>
<dbReference type="GO" id="GO:0003676">
    <property type="term" value="F:nucleic acid binding"/>
    <property type="evidence" value="ECO:0007669"/>
    <property type="project" value="InterPro"/>
</dbReference>
<proteinExistence type="predicted"/>
<feature type="region of interest" description="Disordered" evidence="2">
    <location>
        <begin position="1606"/>
        <end position="1636"/>
    </location>
</feature>
<feature type="compositionally biased region" description="Basic and acidic residues" evidence="2">
    <location>
        <begin position="893"/>
        <end position="921"/>
    </location>
</feature>
<feature type="compositionally biased region" description="Basic and acidic residues" evidence="2">
    <location>
        <begin position="935"/>
        <end position="945"/>
    </location>
</feature>
<feature type="compositionally biased region" description="Polar residues" evidence="2">
    <location>
        <begin position="109"/>
        <end position="123"/>
    </location>
</feature>
<feature type="domain" description="U1-type" evidence="3">
    <location>
        <begin position="1275"/>
        <end position="1309"/>
    </location>
</feature>
<feature type="region of interest" description="Disordered" evidence="2">
    <location>
        <begin position="1393"/>
        <end position="1524"/>
    </location>
</feature>
<feature type="compositionally biased region" description="Polar residues" evidence="2">
    <location>
        <begin position="130"/>
        <end position="147"/>
    </location>
</feature>
<dbReference type="PANTHER" id="PTHR15577">
    <property type="entry name" value="ZINC FINGER CONTAINING PROTEIN"/>
    <property type="match status" value="1"/>
</dbReference>
<dbReference type="GO" id="GO:0045892">
    <property type="term" value="P:negative regulation of DNA-templated transcription"/>
    <property type="evidence" value="ECO:0007669"/>
    <property type="project" value="TreeGrafter"/>
</dbReference>
<feature type="compositionally biased region" description="Pro residues" evidence="2">
    <location>
        <begin position="1408"/>
        <end position="1422"/>
    </location>
</feature>
<keyword evidence="1" id="KW-0175">Coiled coil</keyword>
<feature type="region of interest" description="Disordered" evidence="2">
    <location>
        <begin position="1"/>
        <end position="231"/>
    </location>
</feature>
<feature type="compositionally biased region" description="Basic and acidic residues" evidence="2">
    <location>
        <begin position="429"/>
        <end position="444"/>
    </location>
</feature>
<keyword evidence="5" id="KW-1185">Reference proteome</keyword>
<feature type="compositionally biased region" description="Polar residues" evidence="2">
    <location>
        <begin position="2260"/>
        <end position="2269"/>
    </location>
</feature>
<feature type="compositionally biased region" description="Basic residues" evidence="2">
    <location>
        <begin position="602"/>
        <end position="611"/>
    </location>
</feature>
<feature type="domain" description="U1-type" evidence="3">
    <location>
        <begin position="1343"/>
        <end position="1377"/>
    </location>
</feature>
<feature type="region of interest" description="Disordered" evidence="2">
    <location>
        <begin position="429"/>
        <end position="479"/>
    </location>
</feature>
<dbReference type="SUPFAM" id="SSF57667">
    <property type="entry name" value="beta-beta-alpha zinc fingers"/>
    <property type="match status" value="1"/>
</dbReference>
<comment type="caution">
    <text evidence="4">The sequence shown here is derived from an EMBL/GenBank/DDBJ whole genome shotgun (WGS) entry which is preliminary data.</text>
</comment>
<feature type="compositionally biased region" description="Basic and acidic residues" evidence="2">
    <location>
        <begin position="615"/>
        <end position="639"/>
    </location>
</feature>
<evidence type="ECO:0000256" key="1">
    <source>
        <dbReference type="SAM" id="Coils"/>
    </source>
</evidence>
<evidence type="ECO:0000256" key="2">
    <source>
        <dbReference type="SAM" id="MobiDB-lite"/>
    </source>
</evidence>
<protein>
    <recommendedName>
        <fullName evidence="3">U1-type domain-containing protein</fullName>
    </recommendedName>
</protein>
<sequence length="2466" mass="276547">MSYHGRSGKPGNPSEIYGQHPDNRHEDGGRYGHKAGAYGRDYPAPPSVYPYHDYGSTYASQQSEYYPNNASRFNIQPPNPASLSTQMNQAPPPSSLPLSGSSSQGLQSDVYNSNYGDRQSASQRLGPPVNYSSVENRQTAYPPSGESTSHKGRYDDSYTSDTRKGERNHGDDQNYSKVRDSSRRLDSHRDFSPTYLRDTDKNKEKWTDNRSSHKHEEVKSGSASQQPGLNIEDLLQDERLKNVLFAGISKATARLEQSLKKSSGTTENIAFLDNSSKSSSSQLFPSASTDHKPKSILKRKSGVEEDENSNDSFSKLSTLEKTLQLLRGKSTVMDALSAAEKSKDSSKQAGFPKDALSQLTLYEDAGEAEERYLYDSKDLSPKQTSVKSGESSKPFWAVGTINPSGETVKKETDTFEMKEKLYEQWRQTLHREKDKEASSKKDQKLAQIDPFFQKKIPSHMMSSGNQASQDSAKDGEELDTTVQNILQSIGFNFDLSKRMQELARQKKKQNDDLQTGIVNQSASFLDKAGSFGDSAKASFLRTGQKDSLEELIKEARASSQKRQSSYDRSLSQDRGDGGEHSPEGTRNASPGRNDDWDDTHLRGRSRSRRQTRSPYGREDGRKGSYSRDRDSRTPPRDPYQDVPVSVTRKDQYGTGRADSDTSRVLERFADELKDEYYYPDDFNKSPPDFPLLTSFTSRKKEELTSGLLPSSKFSSGTAKVENLRVLSRNVKDDDEPFSETRRIILTAKQDRLVSRSPTYRESPNRKRSASPMTPPVSKERRVYGGRGGEYYDSEKGEDHGKGVMSPKYDMRITTLRGRSPFFRDSPTTRHSPDRASASLYPSKVSQRYYNKFDNYDAQGKVDAVRYDYEKRAIVTSESKSLDKLKSQSPMRYRSPERRRSRSPERRRSRSPDRHRSRSPDRRRSRSPFRRRSRSWSHERYRSPLRDRRRSPLRRLSPTPFQKRSQSPFRKRSPGRRRSPARRQATERYKFTRHDGKYKIDNRSKPVEPPKVDVSKLGPEERKAHLQKMLLEKGQTLDQTKHSMLAAIERLGNISVEDRKALLLKMSQVSPEEKQRIMEDLSMRQVKVTSLKADLDRLKKEQNELLRKSWRSGTAGKDPKLIKNEQEQEAIEKEIKRLSSTELDVPLEMATSPPPSHTKKDELLKAASKTPALKKKKVLPISSGEDTKVSPVLADKAAMAPKETLGKIGVSQVPLSNSDNWKLDVFTEDDGPPNFGDPVKESLMKAKANEKEVEQKKADSKEISGRQKVYFEYYDSGNHWCENCSTSCTSLSQLFQHLHGKKHQIAVEKEKKPWKDSKQEQKVTRRVGVSQGRRIKGGEMMYPMKGFFCTLCKVYNGDFDVSMDHLKSDAHYDKYMEYVKQNPMYEKKLLLAKAKTSDKRHQEKSEKNPPLPKEPPPPPPPPVIEEKDNTQDSSKGKESIRSKSMKKHLRVTGKEDTGHEDQDNTSPVDMDLDEDDLEEEKKSKVPKLLAKSSSLPPWTSLTAPSQDDRPSVAMKETKEDENQPLGMFLSIAQGSRESRTSKLPVVTSSSMDLSAIPIPEGPSLPREVVLPPETVVLAKSRKEVENEEKKMMGIDVDAEVEQPLAAIPIPPPSTLSVPDIPLPGPALPQGAGDTKKTKTKSLDTLFAKLNWNNKTRKTKPKSVSVLVGSGVTDPEMEKKIQEEIQAKLEREKQNLLLKKQREEEKEKRAKEEGTLKKNISSDSDSSDDESESEAASGLDDESTSLMEAMCQNDSVAIGSPSQSNKEVVQDDNLSHHINKPVGENAGSVGPNENLMSKLANDKEGSSIDQAEEANVVPDLTTNKVIEEEVDNQISEVSTVTEQVSDNMMLPVENVDVRMEYCSVSEEEKEGNIVTKEEAVFKDIPVKKSEELKNVEGGELTEEEGVIIRQDNVTREDEKHDDKEKDVVFTQYEKCDVIKDYGNKEEETCNMEEDEIDSEEMEQMMLGEGLIILSEVTEDEETEVQAETRLEETEVSKQDDPSVTPAELGSHLETQAPDTSLGIEQSNVLTVDSSTSGQCSGKKTSTRGRGRGRKVRTKTNTRDHVEISLSDVPLPYSQVDESATFTSGNVEATTADLNAAVDNKEDGISPLTKRQPRARRGGNTRGACGTARQTRTRAKKTQADQLLMEEMRSDDSQTVSQCEINDIKTPQIRWGSGYVESMTNPADYYEQPNQTVPEDTRQFLAGISIVETPERSLYLEIKSSENGNDTPFEMSYANTAELPSIEITNEKFEMSYANTAEMPSTENTSQLDAFHSDHSSSVDAVPAGDDFVQYYSENAADQITNLPELSGQKALENDSDSDATITEETENPSSLLTFQQAEDKNIEQLNEGLDLAEPEDDQGMGQEGVQQYTNVVLDISEPVTPSQVSLQSLQVQPSTQGRDPPMSGVVSELEEPLDTVMVPVNEEDGQGLETEFPPTTGLSLGLDDEDTMDFVIGEIAKKQESGND</sequence>
<dbReference type="PANTHER" id="PTHR15577:SF2">
    <property type="entry name" value="ZINC FINGER PROTEIN 318"/>
    <property type="match status" value="1"/>
</dbReference>
<evidence type="ECO:0000259" key="3">
    <source>
        <dbReference type="SMART" id="SM00451"/>
    </source>
</evidence>
<name>A0AAV2IFJ3_LYMST</name>
<gene>
    <name evidence="4" type="ORF">GSLYS_00019181001</name>
</gene>
<feature type="compositionally biased region" description="Low complexity" evidence="2">
    <location>
        <begin position="96"/>
        <end position="108"/>
    </location>
</feature>
<feature type="compositionally biased region" description="Acidic residues" evidence="2">
    <location>
        <begin position="1723"/>
        <end position="1741"/>
    </location>
</feature>
<feature type="compositionally biased region" description="Basic residues" evidence="2">
    <location>
        <begin position="922"/>
        <end position="934"/>
    </location>
</feature>
<feature type="compositionally biased region" description="Basic and acidic residues" evidence="2">
    <location>
        <begin position="983"/>
        <end position="1014"/>
    </location>
</feature>
<feature type="region of interest" description="Disordered" evidence="2">
    <location>
        <begin position="372"/>
        <end position="413"/>
    </location>
</feature>
<dbReference type="GO" id="GO:0008270">
    <property type="term" value="F:zinc ion binding"/>
    <property type="evidence" value="ECO:0007669"/>
    <property type="project" value="InterPro"/>
</dbReference>